<keyword evidence="4" id="KW-1185">Reference proteome</keyword>
<dbReference type="SMART" id="SM00589">
    <property type="entry name" value="PRY"/>
    <property type="match status" value="1"/>
</dbReference>
<accession>A0AAW0P9N9</accession>
<dbReference type="InterPro" id="IPR006574">
    <property type="entry name" value="PRY"/>
</dbReference>
<dbReference type="PROSITE" id="PS50188">
    <property type="entry name" value="B302_SPRY"/>
    <property type="match status" value="1"/>
</dbReference>
<dbReference type="InterPro" id="IPR013320">
    <property type="entry name" value="ConA-like_dom_sf"/>
</dbReference>
<comment type="caution">
    <text evidence="3">The sequence shown here is derived from an EMBL/GenBank/DDBJ whole genome shotgun (WGS) entry which is preliminary data.</text>
</comment>
<dbReference type="EMBL" id="JBBPFD010000009">
    <property type="protein sequence ID" value="KAK7913412.1"/>
    <property type="molecule type" value="Genomic_DNA"/>
</dbReference>
<feature type="region of interest" description="Disordered" evidence="1">
    <location>
        <begin position="91"/>
        <end position="115"/>
    </location>
</feature>
<dbReference type="Pfam" id="PF13765">
    <property type="entry name" value="PRY"/>
    <property type="match status" value="1"/>
</dbReference>
<dbReference type="AlphaFoldDB" id="A0AAW0P9N9"/>
<evidence type="ECO:0000256" key="1">
    <source>
        <dbReference type="SAM" id="MobiDB-lite"/>
    </source>
</evidence>
<dbReference type="PANTHER" id="PTHR24103">
    <property type="entry name" value="E3 UBIQUITIN-PROTEIN LIGASE TRIM"/>
    <property type="match status" value="1"/>
</dbReference>
<dbReference type="SMART" id="SM00449">
    <property type="entry name" value="SPRY"/>
    <property type="match status" value="1"/>
</dbReference>
<feature type="region of interest" description="Disordered" evidence="1">
    <location>
        <begin position="1"/>
        <end position="37"/>
    </location>
</feature>
<name>A0AAW0P9N9_9GOBI</name>
<dbReference type="InterPro" id="IPR043136">
    <property type="entry name" value="B30.2/SPRY_sf"/>
</dbReference>
<protein>
    <recommendedName>
        <fullName evidence="2">B30.2/SPRY domain-containing protein</fullName>
    </recommendedName>
</protein>
<dbReference type="PRINTS" id="PR01407">
    <property type="entry name" value="BUTYPHLNCDUF"/>
</dbReference>
<dbReference type="Gene3D" id="2.60.120.920">
    <property type="match status" value="1"/>
</dbReference>
<feature type="domain" description="B30.2/SPRY" evidence="2">
    <location>
        <begin position="223"/>
        <end position="416"/>
    </location>
</feature>
<sequence length="428" mass="47969">MQKNPLSVWLHGETSLNKTTKQDDSSGFNQTTAENTRPDLVRTYQPWIECRDGVAAPSGVRRPAALSHLSGRELQPASTAQGQHIHLRTVPELHKPSSERRRNPSRETRAEMGGTEVKISSMIQERVQKVQSLRQAIAQRQEETRHLTQTIYDLTSLAKQLEETQHQVDLEAENVVGEIENEISNLAQTQARLKDANVNQDVQAFLQRYSHNFAQASPLNKTASNSLSDISALKYVQQFAKDVTLDPKTAHHRLILSRDLKQVRFNTDANAKPKSTSNQARFAKHLAVLAGKGIQSGKLYFEVLVGAKTEWILGVALASLQRQGKIPHAPNCGVYALYFRMSYCETFCQPNVQVHQGKMEKVGVFVDYEGGKVSFYDVNAAKSIYTFEDCGFTETVLPYFNPCNNEFENNLGPLVIVPVNQNQNADYV</sequence>
<feature type="compositionally biased region" description="Basic and acidic residues" evidence="1">
    <location>
        <begin position="91"/>
        <end position="110"/>
    </location>
</feature>
<dbReference type="InterPro" id="IPR003879">
    <property type="entry name" value="Butyrophylin_SPRY"/>
</dbReference>
<feature type="compositionally biased region" description="Polar residues" evidence="1">
    <location>
        <begin position="14"/>
        <end position="35"/>
    </location>
</feature>
<dbReference type="CDD" id="cd13733">
    <property type="entry name" value="SPRY_PRY_C-I_1"/>
    <property type="match status" value="1"/>
</dbReference>
<dbReference type="SUPFAM" id="SSF49899">
    <property type="entry name" value="Concanavalin A-like lectins/glucanases"/>
    <property type="match status" value="1"/>
</dbReference>
<dbReference type="FunFam" id="2.60.120.920:FF:000004">
    <property type="entry name" value="Butyrophilin subfamily 1 member A1"/>
    <property type="match status" value="1"/>
</dbReference>
<dbReference type="Pfam" id="PF00622">
    <property type="entry name" value="SPRY"/>
    <property type="match status" value="1"/>
</dbReference>
<dbReference type="Proteomes" id="UP001460270">
    <property type="component" value="Unassembled WGS sequence"/>
</dbReference>
<organism evidence="3 4">
    <name type="scientific">Mugilogobius chulae</name>
    <name type="common">yellowstripe goby</name>
    <dbReference type="NCBI Taxonomy" id="88201"/>
    <lineage>
        <taxon>Eukaryota</taxon>
        <taxon>Metazoa</taxon>
        <taxon>Chordata</taxon>
        <taxon>Craniata</taxon>
        <taxon>Vertebrata</taxon>
        <taxon>Euteleostomi</taxon>
        <taxon>Actinopterygii</taxon>
        <taxon>Neopterygii</taxon>
        <taxon>Teleostei</taxon>
        <taxon>Neoteleostei</taxon>
        <taxon>Acanthomorphata</taxon>
        <taxon>Gobiaria</taxon>
        <taxon>Gobiiformes</taxon>
        <taxon>Gobioidei</taxon>
        <taxon>Gobiidae</taxon>
        <taxon>Gobionellinae</taxon>
        <taxon>Mugilogobius</taxon>
    </lineage>
</organism>
<evidence type="ECO:0000259" key="2">
    <source>
        <dbReference type="PROSITE" id="PS50188"/>
    </source>
</evidence>
<evidence type="ECO:0000313" key="4">
    <source>
        <dbReference type="Proteomes" id="UP001460270"/>
    </source>
</evidence>
<evidence type="ECO:0000313" key="3">
    <source>
        <dbReference type="EMBL" id="KAK7913412.1"/>
    </source>
</evidence>
<dbReference type="InterPro" id="IPR050143">
    <property type="entry name" value="TRIM/RBCC"/>
</dbReference>
<gene>
    <name evidence="3" type="ORF">WMY93_013623</name>
</gene>
<dbReference type="InterPro" id="IPR001870">
    <property type="entry name" value="B30.2/SPRY"/>
</dbReference>
<reference evidence="4" key="1">
    <citation type="submission" date="2024-04" db="EMBL/GenBank/DDBJ databases">
        <title>Salinicola lusitanus LLJ914,a marine bacterium isolated from the Okinawa Trough.</title>
        <authorList>
            <person name="Li J."/>
        </authorList>
    </citation>
    <scope>NUCLEOTIDE SEQUENCE [LARGE SCALE GENOMIC DNA]</scope>
</reference>
<dbReference type="InterPro" id="IPR003877">
    <property type="entry name" value="SPRY_dom"/>
</dbReference>
<proteinExistence type="predicted"/>